<evidence type="ECO:0000256" key="1">
    <source>
        <dbReference type="SAM" id="MobiDB-lite"/>
    </source>
</evidence>
<organism evidence="2 3">
    <name type="scientific">Cerrena zonata</name>
    <dbReference type="NCBI Taxonomy" id="2478898"/>
    <lineage>
        <taxon>Eukaryota</taxon>
        <taxon>Fungi</taxon>
        <taxon>Dikarya</taxon>
        <taxon>Basidiomycota</taxon>
        <taxon>Agaricomycotina</taxon>
        <taxon>Agaricomycetes</taxon>
        <taxon>Polyporales</taxon>
        <taxon>Cerrenaceae</taxon>
        <taxon>Cerrena</taxon>
    </lineage>
</organism>
<keyword evidence="3" id="KW-1185">Reference proteome</keyword>
<reference evidence="2 3" key="1">
    <citation type="submission" date="2022-09" db="EMBL/GenBank/DDBJ databases">
        <authorList>
            <person name="Palmer J.M."/>
        </authorList>
    </citation>
    <scope>NUCLEOTIDE SEQUENCE [LARGE SCALE GENOMIC DNA]</scope>
    <source>
        <strain evidence="2 3">DSM 7382</strain>
    </source>
</reference>
<sequence>MPYVETLFSHEVLLQPIPPPPQLQGLKEELSQSHHHPPTTGTPRLVVKSTEDEIWTRVDWLSVRLAYLYHTDIPRSQRPPGYPRGRAVPRVDYFCDTVVQPVLNLFYSLRGSASWPPIRYNKSTSNDCSLVTFRRPQIDTTIINIGTESSTLPAVVILSPTVSRGVISSDPYFISQVSDLLEDAWKSDPDTCVVGCDFESAITLRLELESGTRKIICSHMPIPDLIPARILLACFLFFPLAAMGYISWTWNDDDVDEMEGIGPLLPPTSVPILPDSVIFDQYCRHSDFDYPLLYRSKSRWDQFRRWKDHMLTIVKPHSARSGDVLLGMTNRFAQLNPLLQPYYPAVLPPKSTMETFEKNQRPDPLRQSSLRLSRSSSFTIRILRELTESPDPEKTRPCRTYVCQLLSTDNRPLPHRTPLLCLKLFDDRFLQLDYYSRQWYTAEDLVRREIAVYTKLDFMQGSLIPYFYGAHLFTMPSGPPLYGILIEYIDMPTVSTERIKSLSEDEKLQLIQSARDGIRVFQYADISQHDWHRGQILMYRTTNGDNKPSVYCVFIDFASCPDHALSPELVAQIYGHRELWDRWSTSPYYEDSHHQPVRPFFSVLGLKQDLD</sequence>
<evidence type="ECO:0000313" key="2">
    <source>
        <dbReference type="EMBL" id="KAK7688655.1"/>
    </source>
</evidence>
<dbReference type="Proteomes" id="UP001385951">
    <property type="component" value="Unassembled WGS sequence"/>
</dbReference>
<proteinExistence type="predicted"/>
<evidence type="ECO:0000313" key="3">
    <source>
        <dbReference type="Proteomes" id="UP001385951"/>
    </source>
</evidence>
<comment type="caution">
    <text evidence="2">The sequence shown here is derived from an EMBL/GenBank/DDBJ whole genome shotgun (WGS) entry which is preliminary data.</text>
</comment>
<dbReference type="EMBL" id="JASBNA010000010">
    <property type="protein sequence ID" value="KAK7688655.1"/>
    <property type="molecule type" value="Genomic_DNA"/>
</dbReference>
<name>A0AAW0GBX3_9APHY</name>
<dbReference type="AlphaFoldDB" id="A0AAW0GBX3"/>
<gene>
    <name evidence="2" type="ORF">QCA50_008193</name>
</gene>
<feature type="region of interest" description="Disordered" evidence="1">
    <location>
        <begin position="23"/>
        <end position="43"/>
    </location>
</feature>
<accession>A0AAW0GBX3</accession>
<protein>
    <submittedName>
        <fullName evidence="2">Uncharacterized protein</fullName>
    </submittedName>
</protein>